<organism evidence="2 3">
    <name type="scientific">Clostridium magnum DSM 2767</name>
    <dbReference type="NCBI Taxonomy" id="1121326"/>
    <lineage>
        <taxon>Bacteria</taxon>
        <taxon>Bacillati</taxon>
        <taxon>Bacillota</taxon>
        <taxon>Clostridia</taxon>
        <taxon>Eubacteriales</taxon>
        <taxon>Clostridiaceae</taxon>
        <taxon>Clostridium</taxon>
    </lineage>
</organism>
<dbReference type="EMBL" id="LWAE01000001">
    <property type="protein sequence ID" value="KZL93422.1"/>
    <property type="molecule type" value="Genomic_DNA"/>
</dbReference>
<reference evidence="2 3" key="1">
    <citation type="submission" date="2016-04" db="EMBL/GenBank/DDBJ databases">
        <title>Genome sequence of Clostridium magnum DSM 2767.</title>
        <authorList>
            <person name="Poehlein A."/>
            <person name="Uhlig R."/>
            <person name="Fischer R."/>
            <person name="Bahl H."/>
            <person name="Daniel R."/>
        </authorList>
    </citation>
    <scope>NUCLEOTIDE SEQUENCE [LARGE SCALE GENOMIC DNA]</scope>
    <source>
        <strain evidence="2 3">DSM 2767</strain>
    </source>
</reference>
<gene>
    <name evidence="2" type="ORF">CLMAG_04460</name>
</gene>
<dbReference type="AlphaFoldDB" id="A0A161YR66"/>
<proteinExistence type="predicted"/>
<evidence type="ECO:0000256" key="1">
    <source>
        <dbReference type="SAM" id="Phobius"/>
    </source>
</evidence>
<name>A0A161YR66_9CLOT</name>
<accession>A0A161YR66</accession>
<evidence type="ECO:0000313" key="2">
    <source>
        <dbReference type="EMBL" id="KZL93422.1"/>
    </source>
</evidence>
<keyword evidence="1" id="KW-0812">Transmembrane</keyword>
<feature type="transmembrane region" description="Helical" evidence="1">
    <location>
        <begin position="7"/>
        <end position="31"/>
    </location>
</feature>
<keyword evidence="1" id="KW-1133">Transmembrane helix</keyword>
<protein>
    <submittedName>
        <fullName evidence="2">Uncharacterized protein</fullName>
    </submittedName>
</protein>
<feature type="transmembrane region" description="Helical" evidence="1">
    <location>
        <begin position="37"/>
        <end position="55"/>
    </location>
</feature>
<keyword evidence="1" id="KW-0472">Membrane</keyword>
<evidence type="ECO:0000313" key="3">
    <source>
        <dbReference type="Proteomes" id="UP000076603"/>
    </source>
</evidence>
<dbReference type="PATRIC" id="fig|1121326.3.peg.424"/>
<feature type="transmembrane region" description="Helical" evidence="1">
    <location>
        <begin position="67"/>
        <end position="86"/>
    </location>
</feature>
<dbReference type="Proteomes" id="UP000076603">
    <property type="component" value="Unassembled WGS sequence"/>
</dbReference>
<sequence length="89" mass="10508">MRRAINCLGWIGVSLTIFTLILTLLTTYQFIYVKYFNSYNTLQWCIFFTMVFLAARMFDLKASLKNIVYPITCMIIAVGTIFFMYMNVR</sequence>
<dbReference type="RefSeq" id="WP_066617341.1">
    <property type="nucleotide sequence ID" value="NZ_FQXL01000054.1"/>
</dbReference>
<comment type="caution">
    <text evidence="2">The sequence shown here is derived from an EMBL/GenBank/DDBJ whole genome shotgun (WGS) entry which is preliminary data.</text>
</comment>
<keyword evidence="3" id="KW-1185">Reference proteome</keyword>
<dbReference type="STRING" id="1121326.CLMAG_04460"/>
<dbReference type="OrthoDB" id="1912764at2"/>